<keyword evidence="3" id="KW-0963">Cytoplasm</keyword>
<dbReference type="OrthoDB" id="376357at2759"/>
<feature type="compositionally biased region" description="Basic and acidic residues" evidence="6">
    <location>
        <begin position="324"/>
        <end position="340"/>
    </location>
</feature>
<dbReference type="PROSITE" id="PS50076">
    <property type="entry name" value="DNAJ_2"/>
    <property type="match status" value="1"/>
</dbReference>
<evidence type="ECO:0000313" key="9">
    <source>
        <dbReference type="Proteomes" id="UP000249757"/>
    </source>
</evidence>
<dbReference type="Proteomes" id="UP000249757">
    <property type="component" value="Unassembled WGS sequence"/>
</dbReference>
<dbReference type="PANTHER" id="PTHR44313">
    <property type="entry name" value="DNAJ HOMOLOG SUBFAMILY C MEMBER 17"/>
    <property type="match status" value="1"/>
</dbReference>
<feature type="region of interest" description="Disordered" evidence="6">
    <location>
        <begin position="324"/>
        <end position="363"/>
    </location>
</feature>
<feature type="domain" description="J" evidence="7">
    <location>
        <begin position="18"/>
        <end position="83"/>
    </location>
</feature>
<proteinExistence type="predicted"/>
<comment type="subcellular location">
    <subcellularLocation>
        <location evidence="2">Cytoplasm</location>
    </subcellularLocation>
    <subcellularLocation>
        <location evidence="1">Nucleus</location>
    </subcellularLocation>
</comment>
<sequence length="451" mass="51305">MAEVNKDLQNLAKSSTEDFYELLGVPFDANEATIKKAYRKVSIRYHPDKNPDNKDAADRFIYLGWARDILIDETLKGEYDRARARRREKALKDDLLDSRRRAMKEDLERREHEAERARQNLKRKGGVEVYTEAERRELEKLGEAECERMAENNKRRRRELTERREKQRKEYEEASFVAAPPKPGQTSEISRSVKLVFTRSPTSPPTLAWDASTIETMFSKYGKVQHVIAGKDKKVRIPGEKHRIHVVSFFVVYTRLDHAYEAVLEAKTDFPGLDGVSWAAGEPDCLKAPRDMGGNKGFGGGATPLDTPSPEEVTIMRLKQAEKKRLEEQIRRPEAAKESSRAPAGVGSNDSGGTPLRPLGKPQYTFEGTMARVRQAALEQERAKRLKEQIRRQEAGEEPADEEQAPSLEARPPSRSGLPICPSFKPKKPVEKKRLEEQIRKQDAAEDEDAV</sequence>
<feature type="compositionally biased region" description="Basic and acidic residues" evidence="6">
    <location>
        <begin position="428"/>
        <end position="444"/>
    </location>
</feature>
<evidence type="ECO:0000256" key="2">
    <source>
        <dbReference type="ARBA" id="ARBA00004496"/>
    </source>
</evidence>
<keyword evidence="5" id="KW-0539">Nucleus</keyword>
<comment type="caution">
    <text evidence="8">The sequence shown here is derived from an EMBL/GenBank/DDBJ whole genome shotgun (WGS) entry which is preliminary data.</text>
</comment>
<dbReference type="Gene3D" id="1.10.287.110">
    <property type="entry name" value="DnaJ domain"/>
    <property type="match status" value="1"/>
</dbReference>
<accession>A0A922NEE7</accession>
<dbReference type="GO" id="GO:0005681">
    <property type="term" value="C:spliceosomal complex"/>
    <property type="evidence" value="ECO:0007669"/>
    <property type="project" value="TreeGrafter"/>
</dbReference>
<protein>
    <submittedName>
        <fullName evidence="8">DnaJ-domain-containing protein</fullName>
    </submittedName>
</protein>
<reference evidence="9" key="1">
    <citation type="journal article" date="2022" name="Microb. Genom.">
        <title>A global pangenome for the wheat fungal pathogen Pyrenophora tritici-repentis and prediction of effector protein structural homology.</title>
        <authorList>
            <person name="Moolhuijzen P.M."/>
            <person name="See P.T."/>
            <person name="Shi G."/>
            <person name="Powell H.R."/>
            <person name="Cockram J."/>
            <person name="Jorgensen L.N."/>
            <person name="Benslimane H."/>
            <person name="Strelkov S.E."/>
            <person name="Turner J."/>
            <person name="Liu Z."/>
            <person name="Moffat C.S."/>
        </authorList>
    </citation>
    <scope>NUCLEOTIDE SEQUENCE [LARGE SCALE GENOMIC DNA]</scope>
</reference>
<dbReference type="PANTHER" id="PTHR44313:SF1">
    <property type="entry name" value="DNAJ HOMOLOG SUBFAMILY C MEMBER 17"/>
    <property type="match status" value="1"/>
</dbReference>
<dbReference type="EMBL" id="NRDI02000008">
    <property type="protein sequence ID" value="KAI1514431.1"/>
    <property type="molecule type" value="Genomic_DNA"/>
</dbReference>
<evidence type="ECO:0000256" key="1">
    <source>
        <dbReference type="ARBA" id="ARBA00004123"/>
    </source>
</evidence>
<dbReference type="AlphaFoldDB" id="A0A922NEE7"/>
<dbReference type="CDD" id="cd06257">
    <property type="entry name" value="DnaJ"/>
    <property type="match status" value="1"/>
</dbReference>
<dbReference type="Pfam" id="PF00226">
    <property type="entry name" value="DnaJ"/>
    <property type="match status" value="1"/>
</dbReference>
<evidence type="ECO:0000256" key="6">
    <source>
        <dbReference type="SAM" id="MobiDB-lite"/>
    </source>
</evidence>
<dbReference type="SUPFAM" id="SSF46565">
    <property type="entry name" value="Chaperone J-domain"/>
    <property type="match status" value="1"/>
</dbReference>
<organism evidence="8 9">
    <name type="scientific">Pyrenophora tritici-repentis</name>
    <dbReference type="NCBI Taxonomy" id="45151"/>
    <lineage>
        <taxon>Eukaryota</taxon>
        <taxon>Fungi</taxon>
        <taxon>Dikarya</taxon>
        <taxon>Ascomycota</taxon>
        <taxon>Pezizomycotina</taxon>
        <taxon>Dothideomycetes</taxon>
        <taxon>Pleosporomycetidae</taxon>
        <taxon>Pleosporales</taxon>
        <taxon>Pleosporineae</taxon>
        <taxon>Pleosporaceae</taxon>
        <taxon>Pyrenophora</taxon>
    </lineage>
</organism>
<dbReference type="GO" id="GO:0005737">
    <property type="term" value="C:cytoplasm"/>
    <property type="evidence" value="ECO:0007669"/>
    <property type="project" value="UniProtKB-SubCell"/>
</dbReference>
<evidence type="ECO:0000259" key="7">
    <source>
        <dbReference type="PROSITE" id="PS50076"/>
    </source>
</evidence>
<dbReference type="InterPro" id="IPR001623">
    <property type="entry name" value="DnaJ_domain"/>
</dbReference>
<name>A0A922NEE7_9PLEO</name>
<feature type="compositionally biased region" description="Basic and acidic residues" evidence="6">
    <location>
        <begin position="379"/>
        <end position="395"/>
    </location>
</feature>
<dbReference type="SMART" id="SM00271">
    <property type="entry name" value="DnaJ"/>
    <property type="match status" value="1"/>
</dbReference>
<dbReference type="OMA" id="HFLQIAY"/>
<evidence type="ECO:0000256" key="4">
    <source>
        <dbReference type="ARBA" id="ARBA00023186"/>
    </source>
</evidence>
<evidence type="ECO:0000256" key="5">
    <source>
        <dbReference type="ARBA" id="ARBA00023242"/>
    </source>
</evidence>
<keyword evidence="4" id="KW-0143">Chaperone</keyword>
<evidence type="ECO:0000313" key="8">
    <source>
        <dbReference type="EMBL" id="KAI1514431.1"/>
    </source>
</evidence>
<dbReference type="PRINTS" id="PR00625">
    <property type="entry name" value="JDOMAIN"/>
</dbReference>
<feature type="compositionally biased region" description="Basic and acidic residues" evidence="6">
    <location>
        <begin position="149"/>
        <end position="172"/>
    </location>
</feature>
<dbReference type="GO" id="GO:0000390">
    <property type="term" value="P:spliceosomal complex disassembly"/>
    <property type="evidence" value="ECO:0007669"/>
    <property type="project" value="TreeGrafter"/>
</dbReference>
<feature type="region of interest" description="Disordered" evidence="6">
    <location>
        <begin position="149"/>
        <end position="187"/>
    </location>
</feature>
<dbReference type="InterPro" id="IPR036869">
    <property type="entry name" value="J_dom_sf"/>
</dbReference>
<gene>
    <name evidence="8" type="ORF">Ptr86124_007061</name>
</gene>
<dbReference type="InterPro" id="IPR052094">
    <property type="entry name" value="Pre-mRNA-splicing_ERAD"/>
</dbReference>
<feature type="region of interest" description="Disordered" evidence="6">
    <location>
        <begin position="375"/>
        <end position="451"/>
    </location>
</feature>
<keyword evidence="9" id="KW-1185">Reference proteome</keyword>
<evidence type="ECO:0000256" key="3">
    <source>
        <dbReference type="ARBA" id="ARBA00022490"/>
    </source>
</evidence>